<feature type="signal peptide" evidence="1">
    <location>
        <begin position="1"/>
        <end position="23"/>
    </location>
</feature>
<gene>
    <name evidence="2" type="ORF">SAMN02745126_00760</name>
</gene>
<protein>
    <recommendedName>
        <fullName evidence="4">Lipoprotein</fullName>
    </recommendedName>
</protein>
<dbReference type="AlphaFoldDB" id="A0A1T4K6W4"/>
<feature type="chain" id="PRO_5012888247" description="Lipoprotein" evidence="1">
    <location>
        <begin position="24"/>
        <end position="60"/>
    </location>
</feature>
<accession>A0A1T4K6W4</accession>
<reference evidence="3" key="1">
    <citation type="submission" date="2017-02" db="EMBL/GenBank/DDBJ databases">
        <authorList>
            <person name="Varghese N."/>
            <person name="Submissions S."/>
        </authorList>
    </citation>
    <scope>NUCLEOTIDE SEQUENCE [LARGE SCALE GENOMIC DNA]</scope>
    <source>
        <strain evidence="3">ATCC 27094</strain>
    </source>
</reference>
<evidence type="ECO:0000256" key="1">
    <source>
        <dbReference type="SAM" id="SignalP"/>
    </source>
</evidence>
<keyword evidence="3" id="KW-1185">Reference proteome</keyword>
<evidence type="ECO:0000313" key="2">
    <source>
        <dbReference type="EMBL" id="SJZ38045.1"/>
    </source>
</evidence>
<organism evidence="2 3">
    <name type="scientific">Enhydrobacter aerosaccus</name>
    <dbReference type="NCBI Taxonomy" id="225324"/>
    <lineage>
        <taxon>Bacteria</taxon>
        <taxon>Pseudomonadati</taxon>
        <taxon>Pseudomonadota</taxon>
        <taxon>Alphaproteobacteria</taxon>
        <taxon>Hyphomicrobiales</taxon>
        <taxon>Enhydrobacter</taxon>
    </lineage>
</organism>
<evidence type="ECO:0008006" key="4">
    <source>
        <dbReference type="Google" id="ProtNLM"/>
    </source>
</evidence>
<dbReference type="PROSITE" id="PS51257">
    <property type="entry name" value="PROKAR_LIPOPROTEIN"/>
    <property type="match status" value="1"/>
</dbReference>
<proteinExistence type="predicted"/>
<dbReference type="Proteomes" id="UP000190092">
    <property type="component" value="Unassembled WGS sequence"/>
</dbReference>
<sequence length="60" mass="6293">MVKQIGVMGILLAVLLVGGCAQCDSCKDIPGWDGRYATHDRGALNRENHGGLPVTPYGAP</sequence>
<dbReference type="STRING" id="225324.SAMN02745126_00760"/>
<keyword evidence="1" id="KW-0732">Signal</keyword>
<dbReference type="EMBL" id="FUWJ01000001">
    <property type="protein sequence ID" value="SJZ38045.1"/>
    <property type="molecule type" value="Genomic_DNA"/>
</dbReference>
<evidence type="ECO:0000313" key="3">
    <source>
        <dbReference type="Proteomes" id="UP000190092"/>
    </source>
</evidence>
<name>A0A1T4K6W4_9HYPH</name>